<dbReference type="eggNOG" id="KOG0725">
    <property type="taxonomic scope" value="Eukaryota"/>
</dbReference>
<keyword evidence="4" id="KW-1185">Reference proteome</keyword>
<name>M7T8D3_EUTLA</name>
<dbReference type="Pfam" id="PF00106">
    <property type="entry name" value="adh_short"/>
    <property type="match status" value="1"/>
</dbReference>
<keyword evidence="2" id="KW-0560">Oxidoreductase</keyword>
<dbReference type="PANTHER" id="PTHR43669:SF14">
    <property type="entry name" value="OXIDOREDUCTASE"/>
    <property type="match status" value="1"/>
</dbReference>
<dbReference type="Proteomes" id="UP000012174">
    <property type="component" value="Unassembled WGS sequence"/>
</dbReference>
<proteinExistence type="inferred from homology"/>
<evidence type="ECO:0000256" key="1">
    <source>
        <dbReference type="ARBA" id="ARBA00006484"/>
    </source>
</evidence>
<dbReference type="HOGENOM" id="CLU_010194_2_19_1"/>
<dbReference type="PANTHER" id="PTHR43669">
    <property type="entry name" value="5-KETO-D-GLUCONATE 5-REDUCTASE"/>
    <property type="match status" value="1"/>
</dbReference>
<organism evidence="3 4">
    <name type="scientific">Eutypa lata (strain UCR-EL1)</name>
    <name type="common">Grapevine dieback disease fungus</name>
    <name type="synonym">Eutypa armeniacae</name>
    <dbReference type="NCBI Taxonomy" id="1287681"/>
    <lineage>
        <taxon>Eukaryota</taxon>
        <taxon>Fungi</taxon>
        <taxon>Dikarya</taxon>
        <taxon>Ascomycota</taxon>
        <taxon>Pezizomycotina</taxon>
        <taxon>Sordariomycetes</taxon>
        <taxon>Xylariomycetidae</taxon>
        <taxon>Xylariales</taxon>
        <taxon>Diatrypaceae</taxon>
        <taxon>Eutypa</taxon>
    </lineage>
</organism>
<reference evidence="4" key="1">
    <citation type="journal article" date="2013" name="Genome Announc.">
        <title>Draft genome sequence of the grapevine dieback fungus Eutypa lata UCR-EL1.</title>
        <authorList>
            <person name="Blanco-Ulate B."/>
            <person name="Rolshausen P.E."/>
            <person name="Cantu D."/>
        </authorList>
    </citation>
    <scope>NUCLEOTIDE SEQUENCE [LARGE SCALE GENOMIC DNA]</scope>
    <source>
        <strain evidence="4">UCR-EL1</strain>
    </source>
</reference>
<accession>M7T8D3</accession>
<dbReference type="SUPFAM" id="SSF51735">
    <property type="entry name" value="NAD(P)-binding Rossmann-fold domains"/>
    <property type="match status" value="1"/>
</dbReference>
<dbReference type="InterPro" id="IPR036291">
    <property type="entry name" value="NAD(P)-bd_dom_sf"/>
</dbReference>
<comment type="similarity">
    <text evidence="1">Belongs to the short-chain dehydrogenases/reductases (SDR) family.</text>
</comment>
<evidence type="ECO:0000313" key="3">
    <source>
        <dbReference type="EMBL" id="EMR72927.1"/>
    </source>
</evidence>
<dbReference type="KEGG" id="ela:UCREL1_15"/>
<dbReference type="InterPro" id="IPR002347">
    <property type="entry name" value="SDR_fam"/>
</dbReference>
<dbReference type="OrthoDB" id="47007at2759"/>
<dbReference type="AlphaFoldDB" id="M7T8D3"/>
<dbReference type="OMA" id="AYTHMSQ"/>
<gene>
    <name evidence="3" type="ORF">UCREL1_15</name>
</gene>
<dbReference type="Gene3D" id="3.40.50.720">
    <property type="entry name" value="NAD(P)-binding Rossmann-like Domain"/>
    <property type="match status" value="1"/>
</dbReference>
<sequence length="133" mass="13821">MAPDTLSLAGKVAIVTGSGREDGIGAGIATAFARNGAGVVLNFVSDSTVTRAEAVADKLREQYGVTVATVQADITSPEGATRLAEETLKAFETKHIDILVNNAGCNIPGSTLETPLEDIDKQFSVNLFGAIRE</sequence>
<protein>
    <submittedName>
        <fullName evidence="3">Putative short chain type protein</fullName>
    </submittedName>
</protein>
<dbReference type="EMBL" id="KB705352">
    <property type="protein sequence ID" value="EMR72927.1"/>
    <property type="molecule type" value="Genomic_DNA"/>
</dbReference>
<evidence type="ECO:0000313" key="4">
    <source>
        <dbReference type="Proteomes" id="UP000012174"/>
    </source>
</evidence>
<evidence type="ECO:0000256" key="2">
    <source>
        <dbReference type="ARBA" id="ARBA00023002"/>
    </source>
</evidence>
<dbReference type="GO" id="GO:0016491">
    <property type="term" value="F:oxidoreductase activity"/>
    <property type="evidence" value="ECO:0007669"/>
    <property type="project" value="UniProtKB-KW"/>
</dbReference>